<gene>
    <name evidence="2" type="ORF">RRF57_000572</name>
</gene>
<feature type="chain" id="PRO_5042831038" evidence="1">
    <location>
        <begin position="17"/>
        <end position="93"/>
    </location>
</feature>
<accession>A0AAN7UFY2</accession>
<keyword evidence="1" id="KW-0732">Signal</keyword>
<dbReference type="AlphaFoldDB" id="A0AAN7UFY2"/>
<organism evidence="2 3">
    <name type="scientific">Xylaria bambusicola</name>
    <dbReference type="NCBI Taxonomy" id="326684"/>
    <lineage>
        <taxon>Eukaryota</taxon>
        <taxon>Fungi</taxon>
        <taxon>Dikarya</taxon>
        <taxon>Ascomycota</taxon>
        <taxon>Pezizomycotina</taxon>
        <taxon>Sordariomycetes</taxon>
        <taxon>Xylariomycetidae</taxon>
        <taxon>Xylariales</taxon>
        <taxon>Xylariaceae</taxon>
        <taxon>Xylaria</taxon>
    </lineage>
</organism>
<keyword evidence="3" id="KW-1185">Reference proteome</keyword>
<evidence type="ECO:0000313" key="2">
    <source>
        <dbReference type="EMBL" id="KAK5624856.1"/>
    </source>
</evidence>
<comment type="caution">
    <text evidence="2">The sequence shown here is derived from an EMBL/GenBank/DDBJ whole genome shotgun (WGS) entry which is preliminary data.</text>
</comment>
<evidence type="ECO:0000313" key="3">
    <source>
        <dbReference type="Proteomes" id="UP001305414"/>
    </source>
</evidence>
<proteinExistence type="predicted"/>
<dbReference type="EMBL" id="JAWHQM010000002">
    <property type="protein sequence ID" value="KAK5624856.1"/>
    <property type="molecule type" value="Genomic_DNA"/>
</dbReference>
<evidence type="ECO:0000256" key="1">
    <source>
        <dbReference type="SAM" id="SignalP"/>
    </source>
</evidence>
<dbReference type="Proteomes" id="UP001305414">
    <property type="component" value="Unassembled WGS sequence"/>
</dbReference>
<protein>
    <submittedName>
        <fullName evidence="2">Uncharacterized protein</fullName>
    </submittedName>
</protein>
<name>A0AAN7UFY2_9PEZI</name>
<feature type="signal peptide" evidence="1">
    <location>
        <begin position="1"/>
        <end position="16"/>
    </location>
</feature>
<reference evidence="2 3" key="1">
    <citation type="submission" date="2023-10" db="EMBL/GenBank/DDBJ databases">
        <title>Draft genome sequence of Xylaria bambusicola isolate GMP-LS, the root and basal stem rot pathogen of sugarcane in Indonesia.</title>
        <authorList>
            <person name="Selvaraj P."/>
            <person name="Muralishankar V."/>
            <person name="Muruganantham S."/>
            <person name="Sp S."/>
            <person name="Haryani S."/>
            <person name="Lau K.J.X."/>
            <person name="Naqvi N.I."/>
        </authorList>
    </citation>
    <scope>NUCLEOTIDE SEQUENCE [LARGE SCALE GENOMIC DNA]</scope>
    <source>
        <strain evidence="2">GMP-LS</strain>
    </source>
</reference>
<sequence>MFELSTLSFLLFSCFSAHTPKSILSGSVGYVDVDMNQPYFWASSIIQKASIDINFYFIDKTKLDYDDSRDYPPTLFQSQALIAAPILFLLSLN</sequence>